<feature type="region of interest" description="Disordered" evidence="13">
    <location>
        <begin position="265"/>
        <end position="491"/>
    </location>
</feature>
<dbReference type="Pfam" id="PF00270">
    <property type="entry name" value="DEAD"/>
    <property type="match status" value="1"/>
</dbReference>
<dbReference type="Gene3D" id="2.30.30.140">
    <property type="match status" value="2"/>
</dbReference>
<keyword evidence="10" id="KW-0943">RNA-mediated gene silencing</keyword>
<dbReference type="Proteomes" id="UP000301870">
    <property type="component" value="Chromosome 10"/>
</dbReference>
<dbReference type="Gene3D" id="2.60.40.790">
    <property type="match status" value="1"/>
</dbReference>
<feature type="domain" description="CS" evidence="15">
    <location>
        <begin position="1712"/>
        <end position="1797"/>
    </location>
</feature>
<keyword evidence="6" id="KW-0378">Hydrolase</keyword>
<dbReference type="GO" id="GO:0003676">
    <property type="term" value="F:nucleic acid binding"/>
    <property type="evidence" value="ECO:0007669"/>
    <property type="project" value="InterPro"/>
</dbReference>
<dbReference type="SUPFAM" id="SSF52540">
    <property type="entry name" value="P-loop containing nucleoside triphosphate hydrolases"/>
    <property type="match status" value="1"/>
</dbReference>
<dbReference type="Gene3D" id="2.40.50.90">
    <property type="match status" value="1"/>
</dbReference>
<dbReference type="PROSITE" id="PS50304">
    <property type="entry name" value="TUDOR"/>
    <property type="match status" value="1"/>
</dbReference>
<dbReference type="GO" id="GO:0003724">
    <property type="term" value="F:RNA helicase activity"/>
    <property type="evidence" value="ECO:0007669"/>
    <property type="project" value="UniProtKB-EC"/>
</dbReference>
<keyword evidence="7 17" id="KW-0347">Helicase</keyword>
<dbReference type="InterPro" id="IPR007052">
    <property type="entry name" value="CS_dom"/>
</dbReference>
<dbReference type="OrthoDB" id="249932at2759"/>
<keyword evidence="16" id="KW-1185">Reference proteome</keyword>
<feature type="compositionally biased region" description="Low complexity" evidence="13">
    <location>
        <begin position="299"/>
        <end position="324"/>
    </location>
</feature>
<evidence type="ECO:0000256" key="11">
    <source>
        <dbReference type="ARBA" id="ARBA00023254"/>
    </source>
</evidence>
<dbReference type="GO" id="GO:0042078">
    <property type="term" value="P:germ-line stem cell division"/>
    <property type="evidence" value="ECO:0007669"/>
    <property type="project" value="TreeGrafter"/>
</dbReference>
<name>A0A9J7DVD5_SPOLT</name>
<evidence type="ECO:0000313" key="17">
    <source>
        <dbReference type="RefSeq" id="XP_022816997.1"/>
    </source>
</evidence>
<dbReference type="InterPro" id="IPR011545">
    <property type="entry name" value="DEAD/DEAH_box_helicase_dom"/>
</dbReference>
<dbReference type="PANTHER" id="PTHR22655:SF2">
    <property type="entry name" value="ATP-DEPENDENT RNA HELICASE TDRD12-RELATED"/>
    <property type="match status" value="1"/>
</dbReference>
<keyword evidence="9" id="KW-0744">Spermatogenesis</keyword>
<dbReference type="Gene3D" id="3.40.50.300">
    <property type="entry name" value="P-loop containing nucleotide triphosphate hydrolases"/>
    <property type="match status" value="2"/>
</dbReference>
<dbReference type="GO" id="GO:0051321">
    <property type="term" value="P:meiotic cell cycle"/>
    <property type="evidence" value="ECO:0007669"/>
    <property type="project" value="UniProtKB-KW"/>
</dbReference>
<dbReference type="CTD" id="91646"/>
<dbReference type="InterPro" id="IPR008978">
    <property type="entry name" value="HSP20-like_chaperone"/>
</dbReference>
<evidence type="ECO:0000313" key="16">
    <source>
        <dbReference type="Proteomes" id="UP000301870"/>
    </source>
</evidence>
<dbReference type="SUPFAM" id="SSF63748">
    <property type="entry name" value="Tudor/PWWP/MBT"/>
    <property type="match status" value="2"/>
</dbReference>
<evidence type="ECO:0000256" key="4">
    <source>
        <dbReference type="ARBA" id="ARBA00022741"/>
    </source>
</evidence>
<reference evidence="17" key="1">
    <citation type="submission" date="2025-08" db="UniProtKB">
        <authorList>
            <consortium name="RefSeq"/>
        </authorList>
    </citation>
    <scope>IDENTIFICATION</scope>
    <source>
        <strain evidence="17">Ishihara</strain>
        <tissue evidence="17">Whole body</tissue>
    </source>
</reference>
<feature type="domain" description="Tudor" evidence="14">
    <location>
        <begin position="1384"/>
        <end position="1443"/>
    </location>
</feature>
<evidence type="ECO:0000256" key="10">
    <source>
        <dbReference type="ARBA" id="ARBA00023158"/>
    </source>
</evidence>
<keyword evidence="3" id="KW-0677">Repeat</keyword>
<feature type="compositionally biased region" description="Low complexity" evidence="13">
    <location>
        <begin position="371"/>
        <end position="439"/>
    </location>
</feature>
<dbReference type="InterPro" id="IPR027417">
    <property type="entry name" value="P-loop_NTPase"/>
</dbReference>
<dbReference type="GO" id="GO:0005524">
    <property type="term" value="F:ATP binding"/>
    <property type="evidence" value="ECO:0007669"/>
    <property type="project" value="UniProtKB-KW"/>
</dbReference>
<proteinExistence type="predicted"/>
<evidence type="ECO:0000256" key="13">
    <source>
        <dbReference type="SAM" id="MobiDB-lite"/>
    </source>
</evidence>
<dbReference type="RefSeq" id="XP_022816997.1">
    <property type="nucleotide sequence ID" value="XM_022961229.1"/>
</dbReference>
<keyword evidence="8" id="KW-0067">ATP-binding</keyword>
<sequence length="1857" mass="213279">MDSEYYKVDVVHYVNPHLIWVVTRKQGDESKFIFEQIGLYGVLPQNVTIDIDCVLKTEVAEDWLPAAVVAMTKSFHDASEVWFSPTFIDKKSSIFDDNTHKFGDICIFKKDGKTINLSDEVVQSGFAYADEHIFHQKLVTNNLKTKLGYVAEHDVIKKLKEGFITRTIPEKIWLLVLRQQTLVFEEAQELEEAIKNRKIALQGHETVQSVLQNKMNDLKLCKGVDEVSAGRANSLRRFRSTAETTNDTNVNVNWKNKFEWLSQKAKENRKRGNGSECNTTFSDDETNVNPEGKKHHVPNRFMNTNNRNFRNNNENNRYNRNENNPSGKSEASQFSSNSGCRDFRRNSFNDGDDQNCDQNNQAHRQNNYRVTQTNYRNDTNNYRNNTNNHRNNSNNYRNNSNNFHNNSNNYRNNSNNYRNNQNNDHNNQDNDGNNQNYNRCNRDSGRKPQTGAGQEVRNIAYGPAGLSHTKFMIKPRSADEEERRKETEEKNMYANTTPEVNSILSNSKTVLQCTQNNVVTQPETSRNKAFELLKRKREILAERKKLTTVFSKPDNNNDFDDDMSVLDQELRETYKKHDKPIENVEIVGGRAQKPNVNPYRNLDGTISVFVDKLTTPVLMVHTKKGNHVQPVTNLRDIPFGDNIHCVLRDMQITRPMKTQTVSWMSILRGHSFFVVSPHKSGNTMGYLPAVCRLTSDYKESKDKCQLRCIIVCATSRSLQHVQNICKILVHNLTVFACHAGMSDLFITTSLLNGCDILVCTPSMLVRLIQKDLSLDLHYISTFVIDDCEYISKFYSKEIKFCVMKVFDVVKKRPHREWKCQFIAVSRIWCDFMSTLAKKAPDSIVCISAFEECVLYSKAATSVEFLAEEKKIASVIKFLQNIDKSKKTVIVCKSNHEVKFIADTLINLKHIVFSCDSTMTVEDLYALDKALKEYQEPVLGPILVCCDGNLTHLNVSDAHYLIQYSLPKLFSMFCNRFAVLNENYRSVFNEEESNVKIKILLDNSNIEALPKILHFVKRCMRDVPPHLDELTSKVVREKNLVLAKSLAPICKMLLTLGECPNYWNCFDRHCMFEEYDAPKEWLPKDGVINFRVMNYHSAAHYSARLLSYTSRDRETKTLPQNYSLLSLKMGMYYSKESNKRLQGILTAGDICAVTLKQNLFVRCQIIKVANSKGNNVLIKLIDEEIYKYVSDTSLYHLPEELKNIETYVVNVALANIRPEDKDVTYSDLAEKHIKQFIEESEDVFVRGQIAMVIGNTVLVENLEVCQELSSLKEVVVKHNLRQELLDGHAVPCPDHINNLKNICDFVVINDENKTQYVKPPKPLAKPLPKCRWAHLEDGVFSTVMLMTADHPDQFFVRHNKFEKCLTALINDIKLHVAENPQPKEEINQGDIVIAEYPDDTTFERARVESSVTNGKAKCFFVDQAEWREISVNKILPITEKFITQLPFQAIECRLVGVKPFGENWTDFTTNFFTNSCFDDADKHKLLYIKYFKKEKATVTEGHKYGVVLIDTYSEDDIIINEMLIEKNLAEENDEVDLLNDVGFEKKGEVPSDIEEDEPKPSTSQIDKSIFLNNTSQQSSSNNIVQYVPVTDYDDEADDEFDFVADDPEALLPAPLSQIVGIKELPDAMWSEQDVALPLTYDIPAETNEKNVVDDDNIKTDTEDAKSSITDENYVVETTAIVEEVKTPTVDDIKPKVDDIKPNVEDVQNSAEVICKPKVLWSQTRTLVTLKIQLIVDNYDLTIKDRGLSMAAKVQDTSYGFDIELYGVVTLKNCSHANKGQYILVKLFKRRSQKWLSLTTDRKVPKWIAYDMETIEVSSDEEFEVVNPFKDMIQHREEDSDSDNSFYDDSTFTYDKYKY</sequence>
<dbReference type="GO" id="GO:0005737">
    <property type="term" value="C:cytoplasm"/>
    <property type="evidence" value="ECO:0007669"/>
    <property type="project" value="UniProtKB-ARBA"/>
</dbReference>
<keyword evidence="4" id="KW-0547">Nucleotide-binding</keyword>
<evidence type="ECO:0000256" key="5">
    <source>
        <dbReference type="ARBA" id="ARBA00022782"/>
    </source>
</evidence>
<dbReference type="GeneID" id="111349902"/>
<evidence type="ECO:0000256" key="8">
    <source>
        <dbReference type="ARBA" id="ARBA00022840"/>
    </source>
</evidence>
<evidence type="ECO:0000259" key="14">
    <source>
        <dbReference type="PROSITE" id="PS50304"/>
    </source>
</evidence>
<evidence type="ECO:0000256" key="6">
    <source>
        <dbReference type="ARBA" id="ARBA00022801"/>
    </source>
</evidence>
<comment type="catalytic activity">
    <reaction evidence="12">
        <text>ATP + H2O = ADP + phosphate + H(+)</text>
        <dbReference type="Rhea" id="RHEA:13065"/>
        <dbReference type="ChEBI" id="CHEBI:15377"/>
        <dbReference type="ChEBI" id="CHEBI:15378"/>
        <dbReference type="ChEBI" id="CHEBI:30616"/>
        <dbReference type="ChEBI" id="CHEBI:43474"/>
        <dbReference type="ChEBI" id="CHEBI:456216"/>
        <dbReference type="EC" id="3.6.4.13"/>
    </reaction>
</comment>
<feature type="compositionally biased region" description="Polar residues" evidence="13">
    <location>
        <begin position="325"/>
        <end position="339"/>
    </location>
</feature>
<evidence type="ECO:0000256" key="2">
    <source>
        <dbReference type="ARBA" id="ARBA00022473"/>
    </source>
</evidence>
<dbReference type="SMART" id="SM00333">
    <property type="entry name" value="TUDOR"/>
    <property type="match status" value="2"/>
</dbReference>
<feature type="compositionally biased region" description="Basic and acidic residues" evidence="13">
    <location>
        <begin position="476"/>
        <end position="491"/>
    </location>
</feature>
<dbReference type="CDD" id="cd20435">
    <property type="entry name" value="Tudor_TDRD12_rpt2"/>
    <property type="match status" value="1"/>
</dbReference>
<evidence type="ECO:0000259" key="15">
    <source>
        <dbReference type="PROSITE" id="PS51203"/>
    </source>
</evidence>
<protein>
    <recommendedName>
        <fullName evidence="1">RNA helicase</fullName>
        <ecNumber evidence="1">3.6.4.13</ecNumber>
    </recommendedName>
</protein>
<dbReference type="InterPro" id="IPR035437">
    <property type="entry name" value="SNase_OB-fold_sf"/>
</dbReference>
<evidence type="ECO:0000256" key="12">
    <source>
        <dbReference type="ARBA" id="ARBA00047984"/>
    </source>
</evidence>
<evidence type="ECO:0000256" key="7">
    <source>
        <dbReference type="ARBA" id="ARBA00022806"/>
    </source>
</evidence>
<dbReference type="KEGG" id="sliu:111349902"/>
<dbReference type="GO" id="GO:0016787">
    <property type="term" value="F:hydrolase activity"/>
    <property type="evidence" value="ECO:0007669"/>
    <property type="project" value="UniProtKB-KW"/>
</dbReference>
<gene>
    <name evidence="17" type="primary">LOC111349902</name>
</gene>
<keyword evidence="5" id="KW-0221">Differentiation</keyword>
<dbReference type="GO" id="GO:0007283">
    <property type="term" value="P:spermatogenesis"/>
    <property type="evidence" value="ECO:0007669"/>
    <property type="project" value="UniProtKB-KW"/>
</dbReference>
<dbReference type="PANTHER" id="PTHR22655">
    <property type="entry name" value="ATP-DEPENDENT RNA HELICASE TDRD12-RELATED"/>
    <property type="match status" value="1"/>
</dbReference>
<keyword evidence="11" id="KW-0469">Meiosis</keyword>
<evidence type="ECO:0000256" key="9">
    <source>
        <dbReference type="ARBA" id="ARBA00022871"/>
    </source>
</evidence>
<dbReference type="EC" id="3.6.4.13" evidence="1"/>
<dbReference type="PROSITE" id="PS51203">
    <property type="entry name" value="CS"/>
    <property type="match status" value="1"/>
</dbReference>
<evidence type="ECO:0000256" key="3">
    <source>
        <dbReference type="ARBA" id="ARBA00022737"/>
    </source>
</evidence>
<dbReference type="GO" id="GO:0031047">
    <property type="term" value="P:regulatory ncRNA-mediated gene silencing"/>
    <property type="evidence" value="ECO:0007669"/>
    <property type="project" value="UniProtKB-KW"/>
</dbReference>
<organism evidence="16 17">
    <name type="scientific">Spodoptera litura</name>
    <name type="common">Asian cotton leafworm</name>
    <dbReference type="NCBI Taxonomy" id="69820"/>
    <lineage>
        <taxon>Eukaryota</taxon>
        <taxon>Metazoa</taxon>
        <taxon>Ecdysozoa</taxon>
        <taxon>Arthropoda</taxon>
        <taxon>Hexapoda</taxon>
        <taxon>Insecta</taxon>
        <taxon>Pterygota</taxon>
        <taxon>Neoptera</taxon>
        <taxon>Endopterygota</taxon>
        <taxon>Lepidoptera</taxon>
        <taxon>Glossata</taxon>
        <taxon>Ditrysia</taxon>
        <taxon>Noctuoidea</taxon>
        <taxon>Noctuidae</taxon>
        <taxon>Amphipyrinae</taxon>
        <taxon>Spodoptera</taxon>
    </lineage>
</organism>
<keyword evidence="2" id="KW-0217">Developmental protein</keyword>
<accession>A0A9J7DVD5</accession>
<dbReference type="Pfam" id="PF00567">
    <property type="entry name" value="TUDOR"/>
    <property type="match status" value="1"/>
</dbReference>
<dbReference type="InterPro" id="IPR002999">
    <property type="entry name" value="Tudor"/>
</dbReference>
<evidence type="ECO:0000256" key="1">
    <source>
        <dbReference type="ARBA" id="ARBA00012552"/>
    </source>
</evidence>
<dbReference type="SUPFAM" id="SSF49764">
    <property type="entry name" value="HSP20-like chaperones"/>
    <property type="match status" value="1"/>
</dbReference>